<evidence type="ECO:0000259" key="9">
    <source>
        <dbReference type="Pfam" id="PF16575"/>
    </source>
</evidence>
<dbReference type="InterPro" id="IPR045116">
    <property type="entry name" value="Clp1/Grc3"/>
</dbReference>
<feature type="compositionally biased region" description="Acidic residues" evidence="8">
    <location>
        <begin position="53"/>
        <end position="65"/>
    </location>
</feature>
<keyword evidence="7" id="KW-0067">ATP-binding</keyword>
<feature type="compositionally biased region" description="Polar residues" evidence="8">
    <location>
        <begin position="113"/>
        <end position="127"/>
    </location>
</feature>
<evidence type="ECO:0000256" key="7">
    <source>
        <dbReference type="ARBA" id="ARBA00022840"/>
    </source>
</evidence>
<dbReference type="InterPro" id="IPR032319">
    <property type="entry name" value="CLP1_P"/>
</dbReference>
<dbReference type="AlphaFoldDB" id="A0AAE9WEM5"/>
<dbReference type="GO" id="GO:0005634">
    <property type="term" value="C:nucleus"/>
    <property type="evidence" value="ECO:0007669"/>
    <property type="project" value="TreeGrafter"/>
</dbReference>
<feature type="compositionally biased region" description="Polar residues" evidence="8">
    <location>
        <begin position="153"/>
        <end position="166"/>
    </location>
</feature>
<evidence type="ECO:0000256" key="2">
    <source>
        <dbReference type="ARBA" id="ARBA00018706"/>
    </source>
</evidence>
<dbReference type="Gene3D" id="3.40.50.300">
    <property type="entry name" value="P-loop containing nucleotide triphosphate hydrolases"/>
    <property type="match status" value="1"/>
</dbReference>
<keyword evidence="11" id="KW-1185">Reference proteome</keyword>
<organism evidence="10 11">
    <name type="scientific">Schizosaccharomyces osmophilus</name>
    <dbReference type="NCBI Taxonomy" id="2545709"/>
    <lineage>
        <taxon>Eukaryota</taxon>
        <taxon>Fungi</taxon>
        <taxon>Dikarya</taxon>
        <taxon>Ascomycota</taxon>
        <taxon>Taphrinomycotina</taxon>
        <taxon>Schizosaccharomycetes</taxon>
        <taxon>Schizosaccharomycetales</taxon>
        <taxon>Schizosaccharomycetaceae</taxon>
        <taxon>Schizosaccharomyces</taxon>
    </lineage>
</organism>
<evidence type="ECO:0000256" key="4">
    <source>
        <dbReference type="ARBA" id="ARBA00022679"/>
    </source>
</evidence>
<feature type="compositionally biased region" description="Polar residues" evidence="8">
    <location>
        <begin position="66"/>
        <end position="82"/>
    </location>
</feature>
<comment type="similarity">
    <text evidence="1">Belongs to the Clp1 family. NOL9/GRC3 subfamily.</text>
</comment>
<evidence type="ECO:0000256" key="6">
    <source>
        <dbReference type="ARBA" id="ARBA00022777"/>
    </source>
</evidence>
<evidence type="ECO:0000313" key="10">
    <source>
        <dbReference type="EMBL" id="WBW74932.1"/>
    </source>
</evidence>
<feature type="domain" description="Clp1 P-loop" evidence="9">
    <location>
        <begin position="377"/>
        <end position="523"/>
    </location>
</feature>
<gene>
    <name evidence="10" type="primary">grc3</name>
    <name evidence="10" type="ORF">SOMG_04975</name>
</gene>
<dbReference type="GO" id="GO:0000448">
    <property type="term" value="P:cleavage in ITS2 between 5.8S rRNA and LSU-rRNA of tricistronic rRNA transcript (SSU-rRNA, 5.8S rRNA, LSU-rRNA)"/>
    <property type="evidence" value="ECO:0007669"/>
    <property type="project" value="TreeGrafter"/>
</dbReference>
<dbReference type="GeneID" id="80878439"/>
<dbReference type="EMBL" id="CP115613">
    <property type="protein sequence ID" value="WBW74932.1"/>
    <property type="molecule type" value="Genomic_DNA"/>
</dbReference>
<evidence type="ECO:0000256" key="8">
    <source>
        <dbReference type="SAM" id="MobiDB-lite"/>
    </source>
</evidence>
<dbReference type="GO" id="GO:0051731">
    <property type="term" value="F:polynucleotide 5'-hydroxyl-kinase activity"/>
    <property type="evidence" value="ECO:0007669"/>
    <property type="project" value="InterPro"/>
</dbReference>
<name>A0AAE9WEM5_9SCHI</name>
<feature type="region of interest" description="Disordered" evidence="8">
    <location>
        <begin position="1"/>
        <end position="166"/>
    </location>
</feature>
<keyword evidence="4" id="KW-0808">Transferase</keyword>
<protein>
    <recommendedName>
        <fullName evidence="3">Polynucleotide 5'-hydroxyl-kinase GRC3</fullName>
    </recommendedName>
    <alternativeName>
        <fullName evidence="2">Polynucleotide 5'-hydroxyl-kinase grc3</fullName>
    </alternativeName>
</protein>
<evidence type="ECO:0000313" key="11">
    <source>
        <dbReference type="Proteomes" id="UP001212411"/>
    </source>
</evidence>
<feature type="compositionally biased region" description="Low complexity" evidence="8">
    <location>
        <begin position="136"/>
        <end position="147"/>
    </location>
</feature>
<dbReference type="PANTHER" id="PTHR12755:SF3">
    <property type="entry name" value="POLYNUCLEOTIDE 5'-HYDROXYL-KINASE NOL9"/>
    <property type="match status" value="1"/>
</dbReference>
<dbReference type="Proteomes" id="UP001212411">
    <property type="component" value="Chromosome 3"/>
</dbReference>
<dbReference type="GO" id="GO:0005524">
    <property type="term" value="F:ATP binding"/>
    <property type="evidence" value="ECO:0007669"/>
    <property type="project" value="UniProtKB-KW"/>
</dbReference>
<accession>A0AAE9WEM5</accession>
<evidence type="ECO:0000256" key="3">
    <source>
        <dbReference type="ARBA" id="ARBA00019824"/>
    </source>
</evidence>
<proteinExistence type="inferred from homology"/>
<keyword evidence="5" id="KW-0547">Nucleotide-binding</keyword>
<dbReference type="KEGG" id="som:SOMG_04975"/>
<evidence type="ECO:0000256" key="5">
    <source>
        <dbReference type="ARBA" id="ARBA00022741"/>
    </source>
</evidence>
<keyword evidence="6" id="KW-0418">Kinase</keyword>
<dbReference type="SUPFAM" id="SSF52540">
    <property type="entry name" value="P-loop containing nucleoside triphosphate hydrolases"/>
    <property type="match status" value="2"/>
</dbReference>
<reference evidence="10 11" key="1">
    <citation type="journal article" date="2023" name="G3 (Bethesda)">
        <title>A high-quality reference genome for the fission yeast Schizosaccharomyces osmophilus.</title>
        <authorList>
            <person name="Jia G.S."/>
            <person name="Zhang W.C."/>
            <person name="Liang Y."/>
            <person name="Liu X.H."/>
            <person name="Rhind N."/>
            <person name="Pidoux A."/>
            <person name="Brysch-Herzberg M."/>
            <person name="Du L.L."/>
        </authorList>
    </citation>
    <scope>NUCLEOTIDE SEQUENCE [LARGE SCALE GENOMIC DNA]</scope>
    <source>
        <strain evidence="10 11">CBS 15793</strain>
    </source>
</reference>
<dbReference type="PANTHER" id="PTHR12755">
    <property type="entry name" value="CLEAVAGE/POLYADENYLATION FACTOR IA SUBUNIT CLP1P"/>
    <property type="match status" value="1"/>
</dbReference>
<dbReference type="Pfam" id="PF16575">
    <property type="entry name" value="CLP1_P"/>
    <property type="match status" value="1"/>
</dbReference>
<dbReference type="InterPro" id="IPR027417">
    <property type="entry name" value="P-loop_NTPase"/>
</dbReference>
<sequence length="776" mass="85946">MEHSAFYQITMAKRKRAESSPNAPLSAFAARHLNRENKTTKDKKKKGKRSESPNEDAEQPVESVEENPTSLSDHSASKQASFQVLVPGIDRSGRNGIDQPVPSHEIEDKNGSDKPSMSSSVHTTETVPSRAEEKSPSSLPASPSLVEADVESRPNTPSSSLNTSFQKQESGYPYTVLTEENSVRIGNVLFVGLHYGEKLALVGTYLFACARGCLSLFGALYASRPKDEKCRTWRSLNVPLVYPTPVFVSENISDTSFTKKPTELTDPSSQASLPAMDSAENTSLSDLENALHVNIDSLLLSFETLLVFKVNDLGISKIPRVCPFAKRLFNMPSLLENASSLSSAFEIIPDSWKAFADSMLSTYASSKHTPPKLLVCGPKGAGKSTCCRYVTNRLLNFTDYVAFLDIDPGQPEVVPVGNISLYFMDSPLQGPAFSRLPPNARCFRVHTGESTPQRDPTHYLASTYRLFVEYQKFNFERELEGKPPISLIVNCPGWIKGGGAELLFNLVNQISPTEVVYLSRNYQRVNTSDRKGIFQYKEGIPEFLLQATPFTFSQLESSWQYLPDSSAHRMSSADNRTLGLLSYLYFDLQHSTWDFSRSLASHQPLATAYNGSQQGIDAINIIGEPLNLLDVSKAINGTLLALCAYEVSNEKEWNDNQIAKTPEGIPVLINDGLPLDPANAQCFGLVLLRTIDLVKKEFHLVGPINLDLLADADSKGMKFVLERGRLESPLSTMLDRRLVIYPELPYLERNHASVAAGSQRRRVRRNINRRTGLTGQ</sequence>
<dbReference type="RefSeq" id="XP_056039175.1">
    <property type="nucleotide sequence ID" value="XM_056183750.1"/>
</dbReference>
<evidence type="ECO:0000256" key="1">
    <source>
        <dbReference type="ARBA" id="ARBA00011003"/>
    </source>
</evidence>